<dbReference type="PANTHER" id="PTHR14097:SF8">
    <property type="entry name" value="NAD(P)-BINDING DOMAIN-CONTAINING PROTEIN"/>
    <property type="match status" value="1"/>
</dbReference>
<gene>
    <name evidence="1" type="ORF">FGA12_11840</name>
</gene>
<dbReference type="EMBL" id="CP041153">
    <property type="protein sequence ID" value="QDF75792.1"/>
    <property type="molecule type" value="Genomic_DNA"/>
</dbReference>
<protein>
    <submittedName>
        <fullName evidence="1">Epimerase</fullName>
    </submittedName>
</protein>
<organism evidence="1 2">
    <name type="scientific">Shewanella marisflavi</name>
    <dbReference type="NCBI Taxonomy" id="260364"/>
    <lineage>
        <taxon>Bacteria</taxon>
        <taxon>Pseudomonadati</taxon>
        <taxon>Pseudomonadota</taxon>
        <taxon>Gammaproteobacteria</taxon>
        <taxon>Alteromonadales</taxon>
        <taxon>Shewanellaceae</taxon>
        <taxon>Shewanella</taxon>
    </lineage>
</organism>
<keyword evidence="2" id="KW-1185">Reference proteome</keyword>
<dbReference type="InterPro" id="IPR036291">
    <property type="entry name" value="NAD(P)-bd_dom_sf"/>
</dbReference>
<evidence type="ECO:0000313" key="2">
    <source>
        <dbReference type="Proteomes" id="UP000318758"/>
    </source>
</evidence>
<sequence length="222" mass="24782">MNILIFGASGMVGQGVLREALSAADVEQIFVIGRRPLTSTDKRLTQIICEDFTLLPQSIEQLPRIDACFYCLGQSSSGMNEQQYHAVTYDFTLSAAHTLVQNNTNMTFIYVSGAGTDSSEQGKTMWARVKGSTENALLSCGFSAVYLFRPAVIQPLDNIRSKTASYRIFYQMMKPLFPLLKRLLPTYILTTRDIGQAMLNASRYGYYTPILEVKDIAMLAKQ</sequence>
<name>A0ABX5WMI7_9GAMM</name>
<dbReference type="Gene3D" id="3.40.50.720">
    <property type="entry name" value="NAD(P)-binding Rossmann-like Domain"/>
    <property type="match status" value="1"/>
</dbReference>
<dbReference type="SUPFAM" id="SSF51735">
    <property type="entry name" value="NAD(P)-binding Rossmann-fold domains"/>
    <property type="match status" value="1"/>
</dbReference>
<accession>A0ABX5WMI7</accession>
<dbReference type="PANTHER" id="PTHR14097">
    <property type="entry name" value="OXIDOREDUCTASE HTATIP2"/>
    <property type="match status" value="1"/>
</dbReference>
<evidence type="ECO:0000313" key="1">
    <source>
        <dbReference type="EMBL" id="QDF75792.1"/>
    </source>
</evidence>
<dbReference type="Proteomes" id="UP000318758">
    <property type="component" value="Chromosome"/>
</dbReference>
<proteinExistence type="predicted"/>
<reference evidence="1 2" key="1">
    <citation type="submission" date="2019-06" db="EMBL/GenBank/DDBJ databases">
        <title>Complete genome of Shewanella marisflavi ECSMB14101, a mussel settlement-inducing bacterium isolated from East China Sea.</title>
        <authorList>
            <person name="Yang J."/>
            <person name="Liang X."/>
            <person name="Chang R."/>
            <person name="Peng L."/>
        </authorList>
    </citation>
    <scope>NUCLEOTIDE SEQUENCE [LARGE SCALE GENOMIC DNA]</scope>
    <source>
        <strain evidence="1 2">ECSMB14101</strain>
    </source>
</reference>
<dbReference type="RefSeq" id="WP_033540031.1">
    <property type="nucleotide sequence ID" value="NZ_CP041153.1"/>
</dbReference>